<reference evidence="2" key="1">
    <citation type="submission" date="2021-06" db="EMBL/GenBank/DDBJ databases">
        <title>Parelaphostrongylus tenuis whole genome reference sequence.</title>
        <authorList>
            <person name="Garwood T.J."/>
            <person name="Larsen P.A."/>
            <person name="Fountain-Jones N.M."/>
            <person name="Garbe J.R."/>
            <person name="Macchietto M.G."/>
            <person name="Kania S.A."/>
            <person name="Gerhold R.W."/>
            <person name="Richards J.E."/>
            <person name="Wolf T.M."/>
        </authorList>
    </citation>
    <scope>NUCLEOTIDE SEQUENCE</scope>
    <source>
        <strain evidence="2">MNPRO001-30</strain>
        <tissue evidence="2">Meninges</tissue>
    </source>
</reference>
<evidence type="ECO:0000313" key="3">
    <source>
        <dbReference type="Proteomes" id="UP001196413"/>
    </source>
</evidence>
<feature type="region of interest" description="Disordered" evidence="1">
    <location>
        <begin position="62"/>
        <end position="86"/>
    </location>
</feature>
<comment type="caution">
    <text evidence="2">The sequence shown here is derived from an EMBL/GenBank/DDBJ whole genome shotgun (WGS) entry which is preliminary data.</text>
</comment>
<protein>
    <submittedName>
        <fullName evidence="2">Uncharacterized protein</fullName>
    </submittedName>
</protein>
<name>A0AAD5LWA0_PARTN</name>
<organism evidence="2 3">
    <name type="scientific">Parelaphostrongylus tenuis</name>
    <name type="common">Meningeal worm</name>
    <dbReference type="NCBI Taxonomy" id="148309"/>
    <lineage>
        <taxon>Eukaryota</taxon>
        <taxon>Metazoa</taxon>
        <taxon>Ecdysozoa</taxon>
        <taxon>Nematoda</taxon>
        <taxon>Chromadorea</taxon>
        <taxon>Rhabditida</taxon>
        <taxon>Rhabditina</taxon>
        <taxon>Rhabditomorpha</taxon>
        <taxon>Strongyloidea</taxon>
        <taxon>Metastrongylidae</taxon>
        <taxon>Parelaphostrongylus</taxon>
    </lineage>
</organism>
<gene>
    <name evidence="2" type="ORF">KIN20_000536</name>
</gene>
<dbReference type="AlphaFoldDB" id="A0AAD5LWA0"/>
<evidence type="ECO:0000256" key="1">
    <source>
        <dbReference type="SAM" id="MobiDB-lite"/>
    </source>
</evidence>
<accession>A0AAD5LWA0</accession>
<proteinExistence type="predicted"/>
<keyword evidence="3" id="KW-1185">Reference proteome</keyword>
<evidence type="ECO:0000313" key="2">
    <source>
        <dbReference type="EMBL" id="KAJ1345903.1"/>
    </source>
</evidence>
<dbReference type="Proteomes" id="UP001196413">
    <property type="component" value="Unassembled WGS sequence"/>
</dbReference>
<feature type="compositionally biased region" description="Basic and acidic residues" evidence="1">
    <location>
        <begin position="69"/>
        <end position="78"/>
    </location>
</feature>
<sequence>MVFHSELHPTKSTKLKGKAQKANQLLLISALLYCGDLDLDGKSRSERPTKLNKEVLIAVLEDEPSSSAREPDSTRFETGRANGRKP</sequence>
<dbReference type="EMBL" id="JAHQIW010000080">
    <property type="protein sequence ID" value="KAJ1345903.1"/>
    <property type="molecule type" value="Genomic_DNA"/>
</dbReference>